<dbReference type="PANTHER" id="PTHR36417">
    <property type="entry name" value="SELENOPROTEIN DOMAIN PROTEIN (AFU_ORTHOLOGUE AFUA_1G05220)"/>
    <property type="match status" value="1"/>
</dbReference>
<evidence type="ECO:0008006" key="5">
    <source>
        <dbReference type="Google" id="ProtNLM"/>
    </source>
</evidence>
<dbReference type="AlphaFoldDB" id="A0A1Y1W089"/>
<reference evidence="3 4" key="1">
    <citation type="submission" date="2016-07" db="EMBL/GenBank/DDBJ databases">
        <title>Pervasive Adenine N6-methylation of Active Genes in Fungi.</title>
        <authorList>
            <consortium name="DOE Joint Genome Institute"/>
            <person name="Mondo S.J."/>
            <person name="Dannebaum R.O."/>
            <person name="Kuo R.C."/>
            <person name="Labutti K."/>
            <person name="Haridas S."/>
            <person name="Kuo A."/>
            <person name="Salamov A."/>
            <person name="Ahrendt S.R."/>
            <person name="Lipzen A."/>
            <person name="Sullivan W."/>
            <person name="Andreopoulos W.B."/>
            <person name="Clum A."/>
            <person name="Lindquist E."/>
            <person name="Daum C."/>
            <person name="Ramamoorthy G.K."/>
            <person name="Gryganskyi A."/>
            <person name="Culley D."/>
            <person name="Magnuson J.K."/>
            <person name="James T.Y."/>
            <person name="O'Malley M.A."/>
            <person name="Stajich J.E."/>
            <person name="Spatafora J.W."/>
            <person name="Visel A."/>
            <person name="Grigoriev I.V."/>
        </authorList>
    </citation>
    <scope>NUCLEOTIDE SEQUENCE [LARGE SCALE GENOMIC DNA]</scope>
    <source>
        <strain evidence="3 4">ATCC 12442</strain>
    </source>
</reference>
<keyword evidence="4" id="KW-1185">Reference proteome</keyword>
<gene>
    <name evidence="3" type="ORF">DL89DRAFT_269952</name>
</gene>
<feature type="compositionally biased region" description="Polar residues" evidence="2">
    <location>
        <begin position="109"/>
        <end position="121"/>
    </location>
</feature>
<evidence type="ECO:0000313" key="3">
    <source>
        <dbReference type="EMBL" id="ORX66927.1"/>
    </source>
</evidence>
<evidence type="ECO:0000256" key="1">
    <source>
        <dbReference type="ARBA" id="ARBA00023284"/>
    </source>
</evidence>
<dbReference type="PANTHER" id="PTHR36417:SF2">
    <property type="entry name" value="SELENOPROTEIN DOMAIN PROTEIN (AFU_ORTHOLOGUE AFUA_1G05220)"/>
    <property type="match status" value="1"/>
</dbReference>
<dbReference type="InterPro" id="IPR011893">
    <property type="entry name" value="Selenoprotein_Rdx-typ"/>
</dbReference>
<dbReference type="SUPFAM" id="SSF52833">
    <property type="entry name" value="Thioredoxin-like"/>
    <property type="match status" value="1"/>
</dbReference>
<comment type="caution">
    <text evidence="3">The sequence shown here is derived from an EMBL/GenBank/DDBJ whole genome shotgun (WGS) entry which is preliminary data.</text>
</comment>
<dbReference type="GeneID" id="63805146"/>
<feature type="region of interest" description="Disordered" evidence="2">
    <location>
        <begin position="84"/>
        <end position="121"/>
    </location>
</feature>
<sequence length="121" mass="13295">MPSPRVEIHYCTQCRWLLRAGWTAQELLTTFGDALGEVALVPQKGGVFAVYVDGEQVFDRKTEGRFPEMKEVKQLVRNKIAPNMSLGHSDSAVKSQAIKKPAADVQPTGDASQEGDSCPNY</sequence>
<evidence type="ECO:0000313" key="4">
    <source>
        <dbReference type="Proteomes" id="UP000193922"/>
    </source>
</evidence>
<dbReference type="Pfam" id="PF10262">
    <property type="entry name" value="Rdx"/>
    <property type="match status" value="1"/>
</dbReference>
<dbReference type="OrthoDB" id="60822at2759"/>
<proteinExistence type="predicted"/>
<accession>A0A1Y1W089</accession>
<dbReference type="Gene3D" id="3.40.30.10">
    <property type="entry name" value="Glutaredoxin"/>
    <property type="match status" value="1"/>
</dbReference>
<dbReference type="Proteomes" id="UP000193922">
    <property type="component" value="Unassembled WGS sequence"/>
</dbReference>
<evidence type="ECO:0000256" key="2">
    <source>
        <dbReference type="SAM" id="MobiDB-lite"/>
    </source>
</evidence>
<name>A0A1Y1W089_9FUNG</name>
<organism evidence="3 4">
    <name type="scientific">Linderina pennispora</name>
    <dbReference type="NCBI Taxonomy" id="61395"/>
    <lineage>
        <taxon>Eukaryota</taxon>
        <taxon>Fungi</taxon>
        <taxon>Fungi incertae sedis</taxon>
        <taxon>Zoopagomycota</taxon>
        <taxon>Kickxellomycotina</taxon>
        <taxon>Kickxellomycetes</taxon>
        <taxon>Kickxellales</taxon>
        <taxon>Kickxellaceae</taxon>
        <taxon>Linderina</taxon>
    </lineage>
</organism>
<keyword evidence="1" id="KW-0676">Redox-active center</keyword>
<dbReference type="EMBL" id="MCFD01000014">
    <property type="protein sequence ID" value="ORX66927.1"/>
    <property type="molecule type" value="Genomic_DNA"/>
</dbReference>
<protein>
    <recommendedName>
        <fullName evidence="5">Selenoprotein W-related protein</fullName>
    </recommendedName>
</protein>
<dbReference type="NCBIfam" id="TIGR02174">
    <property type="entry name" value="CXXU_selWTH"/>
    <property type="match status" value="1"/>
</dbReference>
<dbReference type="InterPro" id="IPR036249">
    <property type="entry name" value="Thioredoxin-like_sf"/>
</dbReference>
<dbReference type="RefSeq" id="XP_040740886.1">
    <property type="nucleotide sequence ID" value="XM_040888498.1"/>
</dbReference>